<feature type="compositionally biased region" description="Polar residues" evidence="1">
    <location>
        <begin position="103"/>
        <end position="114"/>
    </location>
</feature>
<dbReference type="InterPro" id="IPR008454">
    <property type="entry name" value="Collagen-bd_Cna-like_B-typ_dom"/>
</dbReference>
<dbReference type="Pfam" id="PF05738">
    <property type="entry name" value="Cna_B"/>
    <property type="match status" value="1"/>
</dbReference>
<feature type="compositionally biased region" description="Basic and acidic residues" evidence="1">
    <location>
        <begin position="66"/>
        <end position="90"/>
    </location>
</feature>
<dbReference type="Gene3D" id="2.60.40.1140">
    <property type="entry name" value="Collagen-binding surface protein Cna, B-type domain"/>
    <property type="match status" value="1"/>
</dbReference>
<reference evidence="4 5" key="1">
    <citation type="journal article" date="2018" name="Sci. Rep.">
        <title>Genomic diversity and distribution of Bifidobacterium longum subsp. longum across the human lifespan.</title>
        <authorList>
            <person name="Odamaki T."/>
            <person name="Bottacini F."/>
            <person name="Kato K."/>
            <person name="Mitsuyama E."/>
            <person name="Yoshida K."/>
            <person name="Horigome A."/>
            <person name="Xiao J.Z."/>
            <person name="van Sinderen D."/>
        </authorList>
    </citation>
    <scope>NUCLEOTIDE SEQUENCE [LARGE SCALE GENOMIC DNA]</scope>
    <source>
        <strain evidence="4 5">MCC10113</strain>
    </source>
</reference>
<organism evidence="4 5">
    <name type="scientific">Bifidobacterium longum subsp. longum</name>
    <dbReference type="NCBI Taxonomy" id="1679"/>
    <lineage>
        <taxon>Bacteria</taxon>
        <taxon>Bacillati</taxon>
        <taxon>Actinomycetota</taxon>
        <taxon>Actinomycetes</taxon>
        <taxon>Bifidobacteriales</taxon>
        <taxon>Bifidobacteriaceae</taxon>
        <taxon>Bifidobacterium</taxon>
    </lineage>
</organism>
<feature type="region of interest" description="Disordered" evidence="1">
    <location>
        <begin position="47"/>
        <end position="114"/>
    </location>
</feature>
<dbReference type="InterPro" id="IPR002035">
    <property type="entry name" value="VWF_A"/>
</dbReference>
<dbReference type="AlphaFoldDB" id="A0A4R0V2K6"/>
<dbReference type="SUPFAM" id="SSF49478">
    <property type="entry name" value="Cna protein B-type domain"/>
    <property type="match status" value="1"/>
</dbReference>
<protein>
    <submittedName>
        <fullName evidence="4">Putative secreted protein with Gram-positive cocci surface proteins LPxTG motif profile and Von</fullName>
    </submittedName>
</protein>
<feature type="domain" description="VWFA" evidence="3">
    <location>
        <begin position="515"/>
        <end position="710"/>
    </location>
</feature>
<evidence type="ECO:0000313" key="4">
    <source>
        <dbReference type="EMBL" id="TCF56720.1"/>
    </source>
</evidence>
<dbReference type="SMART" id="SM00327">
    <property type="entry name" value="VWA"/>
    <property type="match status" value="1"/>
</dbReference>
<evidence type="ECO:0000313" key="5">
    <source>
        <dbReference type="Proteomes" id="UP000292478"/>
    </source>
</evidence>
<feature type="transmembrane region" description="Helical" evidence="2">
    <location>
        <begin position="1219"/>
        <end position="1240"/>
    </location>
</feature>
<dbReference type="Gene3D" id="2.60.40.3050">
    <property type="match status" value="1"/>
</dbReference>
<dbReference type="Pfam" id="PF24558">
    <property type="entry name" value="DUF7604"/>
    <property type="match status" value="1"/>
</dbReference>
<feature type="compositionally biased region" description="Polar residues" evidence="1">
    <location>
        <begin position="871"/>
        <end position="886"/>
    </location>
</feature>
<keyword evidence="2" id="KW-1133">Transmembrane helix</keyword>
<feature type="compositionally biased region" description="Low complexity" evidence="1">
    <location>
        <begin position="47"/>
        <end position="59"/>
    </location>
</feature>
<dbReference type="CDD" id="cd00198">
    <property type="entry name" value="vWFA"/>
    <property type="match status" value="1"/>
</dbReference>
<dbReference type="Gene3D" id="3.40.50.410">
    <property type="entry name" value="von Willebrand factor, type A domain"/>
    <property type="match status" value="1"/>
</dbReference>
<dbReference type="PROSITE" id="PS50234">
    <property type="entry name" value="VWFA"/>
    <property type="match status" value="1"/>
</dbReference>
<comment type="caution">
    <text evidence="4">The sequence shown here is derived from an EMBL/GenBank/DDBJ whole genome shotgun (WGS) entry which is preliminary data.</text>
</comment>
<evidence type="ECO:0000256" key="1">
    <source>
        <dbReference type="SAM" id="MobiDB-lite"/>
    </source>
</evidence>
<keyword evidence="2" id="KW-0812">Transmembrane</keyword>
<evidence type="ECO:0000259" key="3">
    <source>
        <dbReference type="PROSITE" id="PS50234"/>
    </source>
</evidence>
<dbReference type="InterPro" id="IPR038174">
    <property type="entry name" value="Strep_pil_link_sf"/>
</dbReference>
<proteinExistence type="predicted"/>
<feature type="compositionally biased region" description="Low complexity" evidence="1">
    <location>
        <begin position="91"/>
        <end position="101"/>
    </location>
</feature>
<keyword evidence="2" id="KW-0472">Membrane</keyword>
<dbReference type="InterPro" id="IPR036465">
    <property type="entry name" value="vWFA_dom_sf"/>
</dbReference>
<gene>
    <name evidence="4" type="ORF">MCC10113_1716</name>
</gene>
<dbReference type="InterPro" id="IPR055384">
    <property type="entry name" value="DUF7604"/>
</dbReference>
<dbReference type="Pfam" id="PF13519">
    <property type="entry name" value="VWA_2"/>
    <property type="match status" value="1"/>
</dbReference>
<accession>A0A4R0V2K6</accession>
<dbReference type="SUPFAM" id="SSF53300">
    <property type="entry name" value="vWA-like"/>
    <property type="match status" value="1"/>
</dbReference>
<sequence>MKRIAEWFAAVGGAAGKSGKRLVAVVAAVAMLGGVAGVSATAMADDQSAADTQQSTAQTETPANADSKDAGTDTGNKDDSTKADATKSDDAASADTDAAASELTKQTAPAPTSTLNAQATEATNGSCVYAGTVASGLNNVCWLDMANFTAVKNQTQPMSVKLSDSLTMKFNIKYTGGRTLRSAAVPTWDKAAFGHYGYTSFPEGTKPALYQQIGQQIGSANATSTVELTDIKIVNDDGSEITGNYSFMMADAESTNNSESISFTSSNEIEQVAQFPQQGDANYKNYAFGDQTFSDDHKTVTGGGVSTGANPGIYLYKTKSPDTVSVTMRVNVRREIQAAIFGVLFSNAETTVTTNNASDTFAGKVESQTYGSEQTGGVTGSNSATSKVVNMLSDTDTSEQVKFTLSASENTNWNDYNVSFTCDGDCGEYDATPQIDTATGNRYVTVSVASEKSAHGKWVVTKKVKLDTPKIQKSISKDEVDSAATGQKDSYTLSLNVKGNTVSGTTTSGEKAKIDVAFVLDTSGSMNDKVGNSTRLKNMQNAITDNGGLSSVLFNSPDKIDAQAHVITFASGLGLDGTSVLSTKADLDNTVNGLTAKGGTHWEKGLEQVSNISTRPGATKYVVFLTDGNPGNKGWEKPNVYSCDVFGWQTCDDNDSARSVYNASVIAGKQLAKAGWNILNVGVDMSTTVYVNPEADSVSGSNYKLHNHSFSQTAGWVSPLEALTARENDNKSTTVKDQLIKAYPKTTSSELAQVFKDLGQIITTTTTKSYGKVSIVDTLSDYADPLFEYDKQSGEITSGVTVVTSDRSNVDAEVASKTYDVATRTVTVTFKDGFTLAKDVTYSVQFKVKPSDKAYETYASNKQSEKGGYTDTDNTVHQGETGTGTDSENKDGFYSNAEAHLAYSECTAVNNVAKDCVSKDNVTYQKPVLQVKTGKIQVTKNWDPTDSEPKDSSKVTVNIYKGVHADDSQKVDTLTLAKDGDWTGSLGNLAPSTYFVEETNVDGYTASYSQSQTVTITADDLWKAEPNMTKFDNVKTYDVTITNTLNRVDLDVNANVKVSKTVQGAAASKDFTFNLTCAKSNAACKDGVTWPKDSNGSLTATASKSDLQTIGAPADAKFPDGSTLQLKAPTGTTSAVYEFTVSEDQSGNPAGWKYDTDTVTVKVTVSKKTDGSGYKTKVEYVYADGDSDKTDNSKSADFTNVFVAVSSLPMTGGRSARDWLIYGGGLGLLALLAGAGYTVWCKRQLV</sequence>
<dbReference type="EMBL" id="SHTC01000026">
    <property type="protein sequence ID" value="TCF56720.1"/>
    <property type="molecule type" value="Genomic_DNA"/>
</dbReference>
<feature type="region of interest" description="Disordered" evidence="1">
    <location>
        <begin position="859"/>
        <end position="890"/>
    </location>
</feature>
<name>A0A4R0V2K6_BIFLL</name>
<dbReference type="Proteomes" id="UP000292478">
    <property type="component" value="Unassembled WGS sequence"/>
</dbReference>
<dbReference type="RefSeq" id="WP_131219439.1">
    <property type="nucleotide sequence ID" value="NZ_SHRJ01000028.1"/>
</dbReference>
<evidence type="ECO:0000256" key="2">
    <source>
        <dbReference type="SAM" id="Phobius"/>
    </source>
</evidence>